<keyword evidence="8" id="KW-1185">Reference proteome</keyword>
<evidence type="ECO:0000256" key="3">
    <source>
        <dbReference type="ARBA" id="ARBA00022574"/>
    </source>
</evidence>
<comment type="similarity">
    <text evidence="1">Belongs to the WD repeat L(2)GL family.</text>
</comment>
<dbReference type="GO" id="GO:0032878">
    <property type="term" value="P:regulation of establishment or maintenance of cell polarity"/>
    <property type="evidence" value="ECO:0007669"/>
    <property type="project" value="TreeGrafter"/>
</dbReference>
<feature type="compositionally biased region" description="Low complexity" evidence="5">
    <location>
        <begin position="686"/>
        <end position="696"/>
    </location>
</feature>
<dbReference type="SMART" id="SM00320">
    <property type="entry name" value="WD40"/>
    <property type="match status" value="6"/>
</dbReference>
<comment type="caution">
    <text evidence="7">The sequence shown here is derived from an EMBL/GenBank/DDBJ whole genome shotgun (WGS) entry which is preliminary data.</text>
</comment>
<dbReference type="GO" id="GO:0030866">
    <property type="term" value="P:cortical actin cytoskeleton organization"/>
    <property type="evidence" value="ECO:0007669"/>
    <property type="project" value="TreeGrafter"/>
</dbReference>
<evidence type="ECO:0000256" key="5">
    <source>
        <dbReference type="SAM" id="MobiDB-lite"/>
    </source>
</evidence>
<dbReference type="GO" id="GO:0008593">
    <property type="term" value="P:regulation of Notch signaling pathway"/>
    <property type="evidence" value="ECO:0007669"/>
    <property type="project" value="TreeGrafter"/>
</dbReference>
<dbReference type="GO" id="GO:0030864">
    <property type="term" value="C:cortical actin cytoskeleton"/>
    <property type="evidence" value="ECO:0007669"/>
    <property type="project" value="TreeGrafter"/>
</dbReference>
<protein>
    <submittedName>
        <fullName evidence="7">L(2)gl</fullName>
    </submittedName>
</protein>
<dbReference type="GO" id="GO:0006887">
    <property type="term" value="P:exocytosis"/>
    <property type="evidence" value="ECO:0007669"/>
    <property type="project" value="UniProtKB-KW"/>
</dbReference>
<gene>
    <name evidence="7" type="ORF">EB796_024353</name>
</gene>
<evidence type="ECO:0000256" key="1">
    <source>
        <dbReference type="ARBA" id="ARBA00008070"/>
    </source>
</evidence>
<evidence type="ECO:0000256" key="4">
    <source>
        <dbReference type="ARBA" id="ARBA00022737"/>
    </source>
</evidence>
<feature type="region of interest" description="Disordered" evidence="5">
    <location>
        <begin position="686"/>
        <end position="766"/>
    </location>
</feature>
<feature type="compositionally biased region" description="Basic residues" evidence="5">
    <location>
        <begin position="714"/>
        <end position="723"/>
    </location>
</feature>
<dbReference type="OrthoDB" id="19944at2759"/>
<name>A0A7J7IU01_BUGNE</name>
<feature type="domain" description="Lethal giant larvae homologue 2" evidence="6">
    <location>
        <begin position="314"/>
        <end position="423"/>
    </location>
</feature>
<dbReference type="InterPro" id="IPR015943">
    <property type="entry name" value="WD40/YVTN_repeat-like_dom_sf"/>
</dbReference>
<dbReference type="SUPFAM" id="SSF50978">
    <property type="entry name" value="WD40 repeat-like"/>
    <property type="match status" value="2"/>
</dbReference>
<dbReference type="Gene3D" id="2.130.10.10">
    <property type="entry name" value="YVTN repeat-like/Quinoprotein amine dehydrogenase"/>
    <property type="match status" value="1"/>
</dbReference>
<dbReference type="AlphaFoldDB" id="A0A7J7IU01"/>
<dbReference type="PANTHER" id="PTHR10241">
    <property type="entry name" value="LETHAL 2 GIANT LARVAE PROTEIN"/>
    <property type="match status" value="1"/>
</dbReference>
<keyword evidence="2" id="KW-0268">Exocytosis</keyword>
<dbReference type="GO" id="GO:0006893">
    <property type="term" value="P:Golgi to plasma membrane transport"/>
    <property type="evidence" value="ECO:0007669"/>
    <property type="project" value="TreeGrafter"/>
</dbReference>
<feature type="compositionally biased region" description="Polar residues" evidence="5">
    <location>
        <begin position="1119"/>
        <end position="1142"/>
    </location>
</feature>
<feature type="region of interest" description="Disordered" evidence="5">
    <location>
        <begin position="1099"/>
        <end position="1142"/>
    </location>
</feature>
<dbReference type="GO" id="GO:0019905">
    <property type="term" value="F:syntaxin binding"/>
    <property type="evidence" value="ECO:0007669"/>
    <property type="project" value="TreeGrafter"/>
</dbReference>
<evidence type="ECO:0000313" key="7">
    <source>
        <dbReference type="EMBL" id="KAF6017340.1"/>
    </source>
</evidence>
<dbReference type="InterPro" id="IPR001680">
    <property type="entry name" value="WD40_rpt"/>
</dbReference>
<feature type="compositionally biased region" description="Polar residues" evidence="5">
    <location>
        <begin position="1099"/>
        <end position="1110"/>
    </location>
</feature>
<dbReference type="GO" id="GO:0005886">
    <property type="term" value="C:plasma membrane"/>
    <property type="evidence" value="ECO:0007669"/>
    <property type="project" value="TreeGrafter"/>
</dbReference>
<evidence type="ECO:0000256" key="2">
    <source>
        <dbReference type="ARBA" id="ARBA00022483"/>
    </source>
</evidence>
<dbReference type="GO" id="GO:0005096">
    <property type="term" value="F:GTPase activator activity"/>
    <property type="evidence" value="ECO:0007669"/>
    <property type="project" value="TreeGrafter"/>
</dbReference>
<dbReference type="InterPro" id="IPR000664">
    <property type="entry name" value="Lethal2_giant"/>
</dbReference>
<evidence type="ECO:0000259" key="6">
    <source>
        <dbReference type="Pfam" id="PF08366"/>
    </source>
</evidence>
<dbReference type="PRINTS" id="PR00962">
    <property type="entry name" value="LETHAL2GIANT"/>
</dbReference>
<sequence>MHTSISLTSFSHYSVFEAWCKLILKQYDGVIEAMSSLFSFIRHRYDKIKGDTVHSHPKESDFRQKLKKELYEYNQVLHHGFPTKPSALAYDPSLQLLAIATKHGALRVYGAPDVEFCSTHESEETVTQLLFIPGEGRLVSLTCDNVLHLWEINSDDFNSTLEEKKTFDEFTSDGSKPKAISVISIFDKKLLLGTEDGDVHLLNLHSFKITDQVISQDVIMQNVPEDCKVVSTGSVEALQAHPTNKDKFLIGYDRGLIVLWDLKENKADVTFNASQQLESLCWNRNGKEFLSSHSDGSYVHWVVDDGNQPKEECIPYGPFPCKAISKIDWKTAEGDNEPFMIFSGGMARGSYGDKFTVSVIQGEKHVTFDFTSRVLDYTVLCKADEEPTDPGLEAGSIRDIPHSIIVLLEEEIVAIDLLSNGWPPFRLPYGNSIHASAITASSHVSNVPESLWKKIIDAGNQLFSSYSKREWPIRGGEKQETRKSRDILLTGHEDGSVKFWNVSSVSMELMYKVNTASYFEEGFTESDGDVSDDADGIREPTEDEEPFRKIGHFDPYTDDPRLGVQRIFLCPVSDILVVAGTAGQVIVLQMEREQRELDIKVSKVNLVGDRDNFVWKGHNSLTVVSGDVRYNQGFQPQCILQMSPPAACTALSVHTEWQLLSAGTAHGFCLFDFCQRRSISATCTLSATETSATDDSSMSRRKSFKKSLRESFRRLRRRRSMGKTKKESGASNRLQEMKSDDGQRAISSPKMQAGRKLAPPTIEEDMPHAERAIEERGASGDGSQCSMVRCLQFADTYLTATVHSPSLLAGTNAGKVYIFSIVLPAYDKRDQEDVTARLSKEITLRHQAPVIGLSIIDGTYYPLPLALEVQNGRAKAPDMSGNHKLLVISEEQFKLFAMPTLKPEDKWKLTAHEGSRTRKVATCTFRSRSDEQYNEMNIACMTNMGQLSVYTIKGLRRQMNIDAINKIDINGIASCILASTGEGFYLSSSSEYARFSLSAAKVVKPACKLTLKDGLRTPEGTPQIIIENYDETHPTSRDSVVSRGELSAADMSLRSADMTQDEVVDYAHEEPELSPAAAAASASVAADDASNICNASETAGQTSDQLTNHHSPVAEEPVASSTLHSHNEAHSTVTTATVEVSP</sequence>
<accession>A0A7J7IU01</accession>
<dbReference type="Proteomes" id="UP000593567">
    <property type="component" value="Unassembled WGS sequence"/>
</dbReference>
<dbReference type="InterPro" id="IPR036322">
    <property type="entry name" value="WD40_repeat_dom_sf"/>
</dbReference>
<evidence type="ECO:0000313" key="8">
    <source>
        <dbReference type="Proteomes" id="UP000593567"/>
    </source>
</evidence>
<dbReference type="PANTHER" id="PTHR10241:SF29">
    <property type="entry name" value="LETHAL(2) GIANT LARVAE PROTEIN"/>
    <property type="match status" value="1"/>
</dbReference>
<dbReference type="PROSITE" id="PS00678">
    <property type="entry name" value="WD_REPEATS_1"/>
    <property type="match status" value="1"/>
</dbReference>
<keyword evidence="3" id="KW-0853">WD repeat</keyword>
<organism evidence="7 8">
    <name type="scientific">Bugula neritina</name>
    <name type="common">Brown bryozoan</name>
    <name type="synonym">Sertularia neritina</name>
    <dbReference type="NCBI Taxonomy" id="10212"/>
    <lineage>
        <taxon>Eukaryota</taxon>
        <taxon>Metazoa</taxon>
        <taxon>Spiralia</taxon>
        <taxon>Lophotrochozoa</taxon>
        <taxon>Bryozoa</taxon>
        <taxon>Gymnolaemata</taxon>
        <taxon>Cheilostomatida</taxon>
        <taxon>Flustrina</taxon>
        <taxon>Buguloidea</taxon>
        <taxon>Bugulidae</taxon>
        <taxon>Bugula</taxon>
    </lineage>
</organism>
<reference evidence="7" key="1">
    <citation type="submission" date="2020-06" db="EMBL/GenBank/DDBJ databases">
        <title>Draft genome of Bugula neritina, a colonial animal packing powerful symbionts and potential medicines.</title>
        <authorList>
            <person name="Rayko M."/>
        </authorList>
    </citation>
    <scope>NUCLEOTIDE SEQUENCE [LARGE SCALE GENOMIC DNA]</scope>
    <source>
        <strain evidence="7">Kwan_BN1</strain>
    </source>
</reference>
<dbReference type="GO" id="GO:0051294">
    <property type="term" value="P:establishment of spindle orientation"/>
    <property type="evidence" value="ECO:0007669"/>
    <property type="project" value="TreeGrafter"/>
</dbReference>
<dbReference type="InterPro" id="IPR013577">
    <property type="entry name" value="LLGL2"/>
</dbReference>
<dbReference type="Pfam" id="PF08366">
    <property type="entry name" value="LLGL"/>
    <property type="match status" value="1"/>
</dbReference>
<proteinExistence type="inferred from homology"/>
<dbReference type="GO" id="GO:0045159">
    <property type="term" value="F:myosin II binding"/>
    <property type="evidence" value="ECO:0007669"/>
    <property type="project" value="TreeGrafter"/>
</dbReference>
<keyword evidence="4" id="KW-0677">Repeat</keyword>
<dbReference type="InterPro" id="IPR019775">
    <property type="entry name" value="WD40_repeat_CS"/>
</dbReference>
<dbReference type="EMBL" id="VXIV02003411">
    <property type="protein sequence ID" value="KAF6017340.1"/>
    <property type="molecule type" value="Genomic_DNA"/>
</dbReference>